<evidence type="ECO:0000313" key="2">
    <source>
        <dbReference type="Proteomes" id="UP000245626"/>
    </source>
</evidence>
<accession>A0ACD0NS79</accession>
<keyword evidence="2" id="KW-1185">Reference proteome</keyword>
<organism evidence="1 2">
    <name type="scientific">Violaceomyces palustris</name>
    <dbReference type="NCBI Taxonomy" id="1673888"/>
    <lineage>
        <taxon>Eukaryota</taxon>
        <taxon>Fungi</taxon>
        <taxon>Dikarya</taxon>
        <taxon>Basidiomycota</taxon>
        <taxon>Ustilaginomycotina</taxon>
        <taxon>Ustilaginomycetes</taxon>
        <taxon>Violaceomycetales</taxon>
        <taxon>Violaceomycetaceae</taxon>
        <taxon>Violaceomyces</taxon>
    </lineage>
</organism>
<dbReference type="EMBL" id="KZ820173">
    <property type="protein sequence ID" value="PWN48600.1"/>
    <property type="molecule type" value="Genomic_DNA"/>
</dbReference>
<sequence>MAIALDASLTGVLHHLVSHPFLTIFALLASKVLYDLYLRSILFPSPYSHLPGPQRVSRLIGNRVVEATGLTVKDEKTLVEKRIEGPGKVLEYYRDHLGSSCYLFPDAFMNETIFLSDPHAMAHVLSDVDTFRSDEIRTRMINFMVGNGIVSRFGEAHRRQRRLLAPAFTPANLKDMTGSFLHFGKLMNRKIDEVIERGGDEPGSGRLSKGTAKVDLASWLDCATLDIIGSAGFGYDFKALERGRENNELSKCFNTLIEIAMDFGALRSIHLAFSAVFYPPACTWPISSVNRINARMNKTIQRFAAEIVAEKRENIKKQSEVTGTLEEAFEGRKDILSLLIKADMEASSKDKLKEEEITGQIQTMIFAGYETSAVTLSWALHYLSNNQAIQSKLRSEIRKGLKKRRPDQDWDQVTSSEMEFDYDDLWSEELEYLEWVLLEILRLNTPVVATERLAVEDNVIPLMKPVRSRDGQSLLHQIHVRKGTNVSLGLATCNMSAELYGEDVDQFIPERWAKLPELHSKARLPPFGMFTFIGGPKSCIGSRFSLTEMKALLILLLQDYEFHPCQDVEIVRQQSLVVRPKVKGRESKKAALPLLVKKLG</sequence>
<name>A0ACD0NS79_9BASI</name>
<gene>
    <name evidence="1" type="ORF">IE53DRAFT_319070</name>
</gene>
<proteinExistence type="predicted"/>
<evidence type="ECO:0000313" key="1">
    <source>
        <dbReference type="EMBL" id="PWN48600.1"/>
    </source>
</evidence>
<dbReference type="Proteomes" id="UP000245626">
    <property type="component" value="Unassembled WGS sequence"/>
</dbReference>
<reference evidence="1 2" key="1">
    <citation type="journal article" date="2018" name="Mol. Biol. Evol.">
        <title>Broad Genomic Sampling Reveals a Smut Pathogenic Ancestry of the Fungal Clade Ustilaginomycotina.</title>
        <authorList>
            <person name="Kijpornyongpan T."/>
            <person name="Mondo S.J."/>
            <person name="Barry K."/>
            <person name="Sandor L."/>
            <person name="Lee J."/>
            <person name="Lipzen A."/>
            <person name="Pangilinan J."/>
            <person name="LaButti K."/>
            <person name="Hainaut M."/>
            <person name="Henrissat B."/>
            <person name="Grigoriev I.V."/>
            <person name="Spatafora J.W."/>
            <person name="Aime M.C."/>
        </authorList>
    </citation>
    <scope>NUCLEOTIDE SEQUENCE [LARGE SCALE GENOMIC DNA]</scope>
    <source>
        <strain evidence="1 2">SA 807</strain>
    </source>
</reference>
<protein>
    <submittedName>
        <fullName evidence="1">Cytochrome P450</fullName>
    </submittedName>
</protein>